<organism evidence="2 3">
    <name type="scientific">Mugilogobius chulae</name>
    <name type="common">yellowstripe goby</name>
    <dbReference type="NCBI Taxonomy" id="88201"/>
    <lineage>
        <taxon>Eukaryota</taxon>
        <taxon>Metazoa</taxon>
        <taxon>Chordata</taxon>
        <taxon>Craniata</taxon>
        <taxon>Vertebrata</taxon>
        <taxon>Euteleostomi</taxon>
        <taxon>Actinopterygii</taxon>
        <taxon>Neopterygii</taxon>
        <taxon>Teleostei</taxon>
        <taxon>Neoteleostei</taxon>
        <taxon>Acanthomorphata</taxon>
        <taxon>Gobiaria</taxon>
        <taxon>Gobiiformes</taxon>
        <taxon>Gobioidei</taxon>
        <taxon>Gobiidae</taxon>
        <taxon>Gobionellinae</taxon>
        <taxon>Mugilogobius</taxon>
    </lineage>
</organism>
<sequence length="169" mass="18452">LNCCCSCIEPALLLHSLASSVTSVGRRDSMFHSSKNTTKQLTLEKDHSSVASEEQDLQSLVNLSDMSFDPGDKTFSCSLKRNMRGHTGEKPYACDVWLNCCCSCIEPALLLHSLASSVSSVGRRDAMLQASKQLTPEKDHSAVASEEQDLQSLKSLNDMSFDPGEKTFS</sequence>
<feature type="non-terminal residue" evidence="2">
    <location>
        <position position="169"/>
    </location>
</feature>
<evidence type="ECO:0000313" key="3">
    <source>
        <dbReference type="Proteomes" id="UP001460270"/>
    </source>
</evidence>
<name>A0AAW0MRH7_9GOBI</name>
<feature type="non-terminal residue" evidence="2">
    <location>
        <position position="1"/>
    </location>
</feature>
<gene>
    <name evidence="2" type="ORF">WMY93_034125</name>
</gene>
<accession>A0AAW0MRH7</accession>
<dbReference type="Proteomes" id="UP001460270">
    <property type="component" value="Unassembled WGS sequence"/>
</dbReference>
<feature type="region of interest" description="Disordered" evidence="1">
    <location>
        <begin position="130"/>
        <end position="169"/>
    </location>
</feature>
<proteinExistence type="predicted"/>
<protein>
    <submittedName>
        <fullName evidence="2">Uncharacterized protein</fullName>
    </submittedName>
</protein>
<keyword evidence="3" id="KW-1185">Reference proteome</keyword>
<evidence type="ECO:0000256" key="1">
    <source>
        <dbReference type="SAM" id="MobiDB-lite"/>
    </source>
</evidence>
<dbReference type="Gene3D" id="3.30.160.60">
    <property type="entry name" value="Classic Zinc Finger"/>
    <property type="match status" value="1"/>
</dbReference>
<evidence type="ECO:0000313" key="2">
    <source>
        <dbReference type="EMBL" id="KAK7879093.1"/>
    </source>
</evidence>
<dbReference type="EMBL" id="JBBPFD010000373">
    <property type="protein sequence ID" value="KAK7879093.1"/>
    <property type="molecule type" value="Genomic_DNA"/>
</dbReference>
<reference evidence="3" key="1">
    <citation type="submission" date="2024-04" db="EMBL/GenBank/DDBJ databases">
        <title>Salinicola lusitanus LLJ914,a marine bacterium isolated from the Okinawa Trough.</title>
        <authorList>
            <person name="Li J."/>
        </authorList>
    </citation>
    <scope>NUCLEOTIDE SEQUENCE [LARGE SCALE GENOMIC DNA]</scope>
</reference>
<dbReference type="AlphaFoldDB" id="A0AAW0MRH7"/>
<comment type="caution">
    <text evidence="2">The sequence shown here is derived from an EMBL/GenBank/DDBJ whole genome shotgun (WGS) entry which is preliminary data.</text>
</comment>